<evidence type="ECO:0000313" key="2">
    <source>
        <dbReference type="EMBL" id="AGG91334.1"/>
    </source>
</evidence>
<proteinExistence type="predicted"/>
<dbReference type="Proteomes" id="UP000204049">
    <property type="component" value="Segment"/>
</dbReference>
<organism evidence="2 3">
    <name type="scientific">Synechococcus phage S-RIP2</name>
    <dbReference type="NCBI Taxonomy" id="754040"/>
    <lineage>
        <taxon>Viruses</taxon>
        <taxon>Duplodnaviria</taxon>
        <taxon>Heunggongvirae</taxon>
        <taxon>Uroviricota</taxon>
        <taxon>Caudoviricetes</taxon>
        <taxon>Autographivirales</taxon>
        <taxon>Sednavirus</taxon>
        <taxon>Sednavirus SRIP2</taxon>
    </lineage>
</organism>
<evidence type="ECO:0000313" key="3">
    <source>
        <dbReference type="Proteomes" id="UP000204049"/>
    </source>
</evidence>
<dbReference type="RefSeq" id="YP_007673183.1">
    <property type="nucleotide sequence ID" value="NC_020838.1"/>
</dbReference>
<keyword evidence="3" id="KW-1185">Reference proteome</keyword>
<protein>
    <submittedName>
        <fullName evidence="2">Uncharacterized protein</fullName>
    </submittedName>
</protein>
<reference evidence="2 3" key="1">
    <citation type="submission" date="2010-09" db="EMBL/GenBank/DDBJ databases">
        <title>The Genome Sequence of Synechococcus phage S-RIP2 isolate N1_2007.</title>
        <authorList>
            <consortium name="The Broad Institute Genome Sequencing Platform"/>
            <person name="Henn M.R."/>
            <person name="Marston M."/>
            <person name="Levin J."/>
            <person name="Malboeuf C."/>
            <person name="Casali M."/>
            <person name="Russ C."/>
            <person name="Lennon N."/>
            <person name="Chapman S.B."/>
            <person name="Erlich R."/>
            <person name="Young S.K."/>
            <person name="Yandava C."/>
            <person name="Zeng Q."/>
            <person name="Fitzgerald M.F."/>
            <person name="Alvarado L."/>
            <person name="Anderson S."/>
            <person name="Berlin A."/>
            <person name="Chen Z."/>
            <person name="Freedman E."/>
            <person name="Gellesch M."/>
            <person name="Goldberg J."/>
            <person name="Green L."/>
            <person name="Griggs A."/>
            <person name="Gujja S."/>
            <person name="Heilman E.R."/>
            <person name="Heiman D."/>
            <person name="Hollinger A."/>
            <person name="Howarth C."/>
            <person name="Larson L."/>
            <person name="Mehta T."/>
            <person name="Neiman D."/>
            <person name="Pearson M."/>
            <person name="Roberts A."/>
            <person name="Ryan E."/>
            <person name="Saif S."/>
            <person name="Shea T."/>
            <person name="Shenoy N."/>
            <person name="Sisk P."/>
            <person name="Stolte C."/>
            <person name="Sykes S."/>
            <person name="White J."/>
            <person name="Haas B."/>
            <person name="Nusbaum C."/>
            <person name="Birren B."/>
        </authorList>
    </citation>
    <scope>NUCLEOTIDE SEQUENCE [LARGE SCALE GENOMIC DNA]</scope>
</reference>
<dbReference type="GeneID" id="15009695"/>
<dbReference type="KEGG" id="vg:15009695"/>
<sequence length="72" mass="8496">MTRTREWLLLNAVECWLHYYSSPNTPTVEQYKQLQAEFHDAYMATLEEPEEQEPKPTPKRKPNAKTTVTKTV</sequence>
<gene>
    <name evidence="2" type="ORF">SWQG_00040</name>
</gene>
<name>M4NV48_9CAUD</name>
<dbReference type="EMBL" id="HQ317389">
    <property type="protein sequence ID" value="AGG91334.1"/>
    <property type="molecule type" value="Genomic_DNA"/>
</dbReference>
<accession>M4NV48</accession>
<evidence type="ECO:0000256" key="1">
    <source>
        <dbReference type="SAM" id="MobiDB-lite"/>
    </source>
</evidence>
<feature type="region of interest" description="Disordered" evidence="1">
    <location>
        <begin position="47"/>
        <end position="72"/>
    </location>
</feature>